<dbReference type="Gene3D" id="3.40.30.10">
    <property type="entry name" value="Glutaredoxin"/>
    <property type="match status" value="1"/>
</dbReference>
<dbReference type="EMBL" id="JAPNOA010000028">
    <property type="protein sequence ID" value="MCY0965741.1"/>
    <property type="molecule type" value="Genomic_DNA"/>
</dbReference>
<dbReference type="SUPFAM" id="SSF52833">
    <property type="entry name" value="Thioredoxin-like"/>
    <property type="match status" value="1"/>
</dbReference>
<dbReference type="CDD" id="cd00570">
    <property type="entry name" value="GST_N_family"/>
    <property type="match status" value="1"/>
</dbReference>
<dbReference type="InterPro" id="IPR036282">
    <property type="entry name" value="Glutathione-S-Trfase_C_sf"/>
</dbReference>
<proteinExistence type="predicted"/>
<dbReference type="Gene3D" id="1.20.1050.10">
    <property type="match status" value="1"/>
</dbReference>
<reference evidence="2" key="1">
    <citation type="submission" date="2022-11" db="EMBL/GenBank/DDBJ databases">
        <title>Parathalassolutuus dongxingensis gen. nov., sp. nov., a novel member of family Oceanospirillaceae isolated from a coastal shrimp pond in Guangxi, China.</title>
        <authorList>
            <person name="Chen H."/>
        </authorList>
    </citation>
    <scope>NUCLEOTIDE SEQUENCE</scope>
    <source>
        <strain evidence="2">G-43</strain>
    </source>
</reference>
<name>A0A9X3EEH9_9GAMM</name>
<evidence type="ECO:0000259" key="1">
    <source>
        <dbReference type="PROSITE" id="PS50404"/>
    </source>
</evidence>
<feature type="domain" description="GST N-terminal" evidence="1">
    <location>
        <begin position="1"/>
        <end position="79"/>
    </location>
</feature>
<evidence type="ECO:0000313" key="2">
    <source>
        <dbReference type="EMBL" id="MCY0965741.1"/>
    </source>
</evidence>
<keyword evidence="3" id="KW-1185">Reference proteome</keyword>
<evidence type="ECO:0000313" key="3">
    <source>
        <dbReference type="Proteomes" id="UP001150830"/>
    </source>
</evidence>
<dbReference type="AlphaFoldDB" id="A0A9X3EEH9"/>
<protein>
    <submittedName>
        <fullName evidence="2">Glutathione S-transferase family protein</fullName>
    </submittedName>
</protein>
<comment type="caution">
    <text evidence="2">The sequence shown here is derived from an EMBL/GenBank/DDBJ whole genome shotgun (WGS) entry which is preliminary data.</text>
</comment>
<dbReference type="InterPro" id="IPR036249">
    <property type="entry name" value="Thioredoxin-like_sf"/>
</dbReference>
<dbReference type="RefSeq" id="WP_283173953.1">
    <property type="nucleotide sequence ID" value="NZ_JAPNOA010000028.1"/>
</dbReference>
<dbReference type="InterPro" id="IPR004045">
    <property type="entry name" value="Glutathione_S-Trfase_N"/>
</dbReference>
<gene>
    <name evidence="2" type="ORF">OUO13_11120</name>
</gene>
<dbReference type="Pfam" id="PF13417">
    <property type="entry name" value="GST_N_3"/>
    <property type="match status" value="1"/>
</dbReference>
<dbReference type="Proteomes" id="UP001150830">
    <property type="component" value="Unassembled WGS sequence"/>
</dbReference>
<accession>A0A9X3EEH9</accession>
<sequence>MSRVLYGSLASPFVRRIRLLLENIDYELREVDVLKPDTRALFAAITPIRKMPVLDDHGQRIFDSHTIQLHLSRTLGLPDLSIDQYNQISVIDAVCDSLVVLLMGKRSDLPVQEDRLMFTLQRERITDSLAWLEETARTGAFDDWHYPTICLICLYDWARFRQLLDFNTYPALQAAVNRFAERPSVVATQPV</sequence>
<dbReference type="SUPFAM" id="SSF47616">
    <property type="entry name" value="GST C-terminal domain-like"/>
    <property type="match status" value="1"/>
</dbReference>
<organism evidence="2 3">
    <name type="scientific">Parathalassolituus penaei</name>
    <dbReference type="NCBI Taxonomy" id="2997323"/>
    <lineage>
        <taxon>Bacteria</taxon>
        <taxon>Pseudomonadati</taxon>
        <taxon>Pseudomonadota</taxon>
        <taxon>Gammaproteobacteria</taxon>
        <taxon>Oceanospirillales</taxon>
        <taxon>Oceanospirillaceae</taxon>
        <taxon>Parathalassolituus</taxon>
    </lineage>
</organism>
<dbReference type="PROSITE" id="PS50404">
    <property type="entry name" value="GST_NTER"/>
    <property type="match status" value="1"/>
</dbReference>